<evidence type="ECO:0000256" key="1">
    <source>
        <dbReference type="SAM" id="Phobius"/>
    </source>
</evidence>
<keyword evidence="1" id="KW-0472">Membrane</keyword>
<accession>A0ABP8NV63</accession>
<dbReference type="Proteomes" id="UP001501183">
    <property type="component" value="Unassembled WGS sequence"/>
</dbReference>
<reference evidence="3" key="1">
    <citation type="journal article" date="2019" name="Int. J. Syst. Evol. Microbiol.">
        <title>The Global Catalogue of Microorganisms (GCM) 10K type strain sequencing project: providing services to taxonomists for standard genome sequencing and annotation.</title>
        <authorList>
            <consortium name="The Broad Institute Genomics Platform"/>
            <consortium name="The Broad Institute Genome Sequencing Center for Infectious Disease"/>
            <person name="Wu L."/>
            <person name="Ma J."/>
        </authorList>
    </citation>
    <scope>NUCLEOTIDE SEQUENCE [LARGE SCALE GENOMIC DNA]</scope>
    <source>
        <strain evidence="3">JCM 32206</strain>
    </source>
</reference>
<dbReference type="EMBL" id="BAABFB010000012">
    <property type="protein sequence ID" value="GAA4472035.1"/>
    <property type="molecule type" value="Genomic_DNA"/>
</dbReference>
<comment type="caution">
    <text evidence="2">The sequence shown here is derived from an EMBL/GenBank/DDBJ whole genome shotgun (WGS) entry which is preliminary data.</text>
</comment>
<protein>
    <submittedName>
        <fullName evidence="2">Uncharacterized protein</fullName>
    </submittedName>
</protein>
<sequence>MLFGLEALARRVGYLATAALGGAVLMLAHAVSVAALNRQRISRGACTQPGTWWPGHRRQARMDRATRTAGRRQRVPTAVAPAHAMNSGGVTIHRHRLGARRQHTTLHRAE</sequence>
<proteinExistence type="predicted"/>
<evidence type="ECO:0000313" key="3">
    <source>
        <dbReference type="Proteomes" id="UP001501183"/>
    </source>
</evidence>
<evidence type="ECO:0000313" key="2">
    <source>
        <dbReference type="EMBL" id="GAA4472035.1"/>
    </source>
</evidence>
<keyword evidence="1" id="KW-1133">Transmembrane helix</keyword>
<keyword evidence="1" id="KW-0812">Transmembrane</keyword>
<gene>
    <name evidence="2" type="ORF">GCM10023094_03690</name>
</gene>
<organism evidence="2 3">
    <name type="scientific">Rhodococcus olei</name>
    <dbReference type="NCBI Taxonomy" id="2161675"/>
    <lineage>
        <taxon>Bacteria</taxon>
        <taxon>Bacillati</taxon>
        <taxon>Actinomycetota</taxon>
        <taxon>Actinomycetes</taxon>
        <taxon>Mycobacteriales</taxon>
        <taxon>Nocardiaceae</taxon>
        <taxon>Rhodococcus</taxon>
    </lineage>
</organism>
<keyword evidence="3" id="KW-1185">Reference proteome</keyword>
<name>A0ABP8NV63_9NOCA</name>
<feature type="transmembrane region" description="Helical" evidence="1">
    <location>
        <begin position="12"/>
        <end position="36"/>
    </location>
</feature>